<dbReference type="InterPro" id="IPR006553">
    <property type="entry name" value="Leu-rich_rpt_Cys-con_subtyp"/>
</dbReference>
<dbReference type="Gene3D" id="1.25.40.10">
    <property type="entry name" value="Tetratricopeptide repeat domain"/>
    <property type="match status" value="1"/>
</dbReference>
<feature type="repeat" description="TPR" evidence="1">
    <location>
        <begin position="66"/>
        <end position="99"/>
    </location>
</feature>
<feature type="region of interest" description="Disordered" evidence="2">
    <location>
        <begin position="1278"/>
        <end position="1341"/>
    </location>
</feature>
<protein>
    <recommendedName>
        <fullName evidence="3">F-box domain-containing protein</fullName>
    </recommendedName>
</protein>
<dbReference type="InterPro" id="IPR019734">
    <property type="entry name" value="TPR_rpt"/>
</dbReference>
<dbReference type="PANTHER" id="PTHR18063">
    <property type="entry name" value="NF-E2 INDUCIBLE PROTEIN"/>
    <property type="match status" value="1"/>
</dbReference>
<dbReference type="SMART" id="SM00028">
    <property type="entry name" value="TPR"/>
    <property type="match status" value="2"/>
</dbReference>
<feature type="compositionally biased region" description="Low complexity" evidence="2">
    <location>
        <begin position="824"/>
        <end position="840"/>
    </location>
</feature>
<dbReference type="SUPFAM" id="SSF52047">
    <property type="entry name" value="RNI-like"/>
    <property type="match status" value="1"/>
</dbReference>
<feature type="non-terminal residue" evidence="4">
    <location>
        <position position="1"/>
    </location>
</feature>
<feature type="region of interest" description="Disordered" evidence="2">
    <location>
        <begin position="818"/>
        <end position="850"/>
    </location>
</feature>
<dbReference type="GO" id="GO:1990380">
    <property type="term" value="F:K48-linked deubiquitinase activity"/>
    <property type="evidence" value="ECO:0007669"/>
    <property type="project" value="InterPro"/>
</dbReference>
<proteinExistence type="predicted"/>
<feature type="compositionally biased region" description="Polar residues" evidence="2">
    <location>
        <begin position="1"/>
        <end position="11"/>
    </location>
</feature>
<feature type="compositionally biased region" description="Basic and acidic residues" evidence="2">
    <location>
        <begin position="678"/>
        <end position="695"/>
    </location>
</feature>
<dbReference type="GO" id="GO:0016807">
    <property type="term" value="F:cysteine-type carboxypeptidase activity"/>
    <property type="evidence" value="ECO:0007669"/>
    <property type="project" value="TreeGrafter"/>
</dbReference>
<evidence type="ECO:0000256" key="1">
    <source>
        <dbReference type="PROSITE-ProRule" id="PRU00339"/>
    </source>
</evidence>
<dbReference type="Pfam" id="PF04424">
    <property type="entry name" value="MINDY_DUB"/>
    <property type="match status" value="1"/>
</dbReference>
<dbReference type="PANTHER" id="PTHR18063:SF6">
    <property type="entry name" value="UBIQUITIN CARBOXYL-TERMINAL HYDROLASE"/>
    <property type="match status" value="1"/>
</dbReference>
<evidence type="ECO:0000313" key="5">
    <source>
        <dbReference type="Proteomes" id="UP000748756"/>
    </source>
</evidence>
<sequence>MNNSSNNSGNKAPSAHAFKQQRTLPYARPTNTATSARQSPLLQPAGSLNQQPLLAQAIKQVETVPVNDLVQLARSAFSQKDFAAALQFLTRALAVAPKDINLLDSRAASYEKLGQLDKALDDAKAMIRIFPLNPKGYLRAGKTLRLQQNIRAATKLYVAGVERCTKGSKDYETLERMAAEMTARLEELIKRETRILDPMDRLPFELIMAIFDSLTFTQRIRCLTISKKWMTYLGSVRHFWYSIELAKFVPTAVRLPTHAMFLPTQPDQETNNKVTNKTVLQLVKYAPPKALWLGCAQQITSGLLSQLGRIKRAASLETLSLRMNSKIYEQEFSQFWSLTPRLRVLDLHGCFGVMDGAVVSAIERCPNLEELDISECRITEACVMKNCNVPLPNMKKLVIGRWETAFSKEGIDAMVERFPNLVTLDIRTMRPKGIEALEGLSKLKLLKHLYTDSIETSNDEAVIWVLQRWVEGIPHLESLQMPFCKGVSDATIQLIAAGQGELGSDRCGWSSSLRMLDLSSSPYLTCQSLSFLATHPLPRLHTLILNKCGRVFEQGLCQAISSCGSELVRVECAGYMSVTDKVFHTIKDHCPKIEMVNLSSCGKVTGLGLKALVNARGQGLERVCVDNCPAVYLDAVEWARSFLGDPSRVSYMFNQCNNTPPLPARPASAAPLAQTPSPDKDKDKDKDRVQQDKGDSLLVPVIDRLEPGSAGVGPADKHRHTVDDQQQQQQDTISDNNSSMPTTDINNVIYHPQSDSQGYSPPSLATTNPFRRSPSVSPSLSATPSLTSRTPLQLPDEDPFSLSAVAAALDPAPPLLARTSTTAQQQQQQYEEVSASSLVPPELPPPPAYTQTATVLDDRASGFSGIATSDATSVATLSPVPSLNTSAPAAAVPGGLVPAAPTVTTTGVSQSRTSLSREPEPVNQYVLKPVDWIDPATGIEKRIKIITQNENGPCPLLALCNTLILQGKVAIRPYDRPTIGYDHLLELLADYLLNEDPSESGASSSATRRVGEHVEAEKAKSRLEIESALRLLPHLEHGLDVNVYFKSIRGFEPTAELGLFHTFGVELVHGWVVSPVIDTPMYSLVDGPAGITSYNKAVECIVSGDDAGGGLVVEDLSGNITPISPSNMPLERTRTTTSGSDTVSKNEKIRQALVVQEFMNTTKTQLTHYGLHVLQESLPEGHLCAFFRNNHFCTLFKNPMDGTLYTLVTDQSLAHELSIVWESLVDIDGAGDFLDGLFRHGALEVGDYARNNQPLESNGSALGDGGGDEDFALALQLQQQEEEEEARRLQKSKSRTSQQLGTHNNNNNNNNSSSSSSGNRPAQHGNYRLSQISDSNNGGTYLSLQDQAYETDEQMAARLHQEYLASDQQQLQAQQQQYQHHQQLNAFKNTHPYPILPSNVDPYANYNSNGIPQHL</sequence>
<feature type="region of interest" description="Disordered" evidence="2">
    <location>
        <begin position="1124"/>
        <end position="1143"/>
    </location>
</feature>
<feature type="region of interest" description="Disordered" evidence="2">
    <location>
        <begin position="1"/>
        <end position="22"/>
    </location>
</feature>
<organism evidence="4 5">
    <name type="scientific">Linnemannia schmuckeri</name>
    <dbReference type="NCBI Taxonomy" id="64567"/>
    <lineage>
        <taxon>Eukaryota</taxon>
        <taxon>Fungi</taxon>
        <taxon>Fungi incertae sedis</taxon>
        <taxon>Mucoromycota</taxon>
        <taxon>Mortierellomycotina</taxon>
        <taxon>Mortierellomycetes</taxon>
        <taxon>Mortierellales</taxon>
        <taxon>Mortierellaceae</taxon>
        <taxon>Linnemannia</taxon>
    </lineage>
</organism>
<evidence type="ECO:0000259" key="3">
    <source>
        <dbReference type="PROSITE" id="PS50181"/>
    </source>
</evidence>
<dbReference type="GO" id="GO:0004843">
    <property type="term" value="F:cysteine-type deubiquitinase activity"/>
    <property type="evidence" value="ECO:0007669"/>
    <property type="project" value="InterPro"/>
</dbReference>
<dbReference type="Gene3D" id="3.80.10.10">
    <property type="entry name" value="Ribonuclease Inhibitor"/>
    <property type="match status" value="2"/>
</dbReference>
<dbReference type="GO" id="GO:0071108">
    <property type="term" value="P:protein K48-linked deubiquitination"/>
    <property type="evidence" value="ECO:0007669"/>
    <property type="project" value="TreeGrafter"/>
</dbReference>
<dbReference type="InterPro" id="IPR036047">
    <property type="entry name" value="F-box-like_dom_sf"/>
</dbReference>
<feature type="domain" description="F-box" evidence="3">
    <location>
        <begin position="196"/>
        <end position="243"/>
    </location>
</feature>
<dbReference type="GO" id="GO:0005829">
    <property type="term" value="C:cytosol"/>
    <property type="evidence" value="ECO:0007669"/>
    <property type="project" value="TreeGrafter"/>
</dbReference>
<dbReference type="PROSITE" id="PS50005">
    <property type="entry name" value="TPR"/>
    <property type="match status" value="1"/>
</dbReference>
<comment type="caution">
    <text evidence="4">The sequence shown here is derived from an EMBL/GenBank/DDBJ whole genome shotgun (WGS) entry which is preliminary data.</text>
</comment>
<dbReference type="InterPro" id="IPR032675">
    <property type="entry name" value="LRR_dom_sf"/>
</dbReference>
<keyword evidence="1" id="KW-0802">TPR repeat</keyword>
<dbReference type="OrthoDB" id="2218971at2759"/>
<gene>
    <name evidence="4" type="ORF">BG015_010444</name>
</gene>
<accession>A0A9P5V8V3</accession>
<dbReference type="SUPFAM" id="SSF48452">
    <property type="entry name" value="TPR-like"/>
    <property type="match status" value="1"/>
</dbReference>
<feature type="compositionally biased region" description="Low complexity" evidence="2">
    <location>
        <begin position="1304"/>
        <end position="1317"/>
    </location>
</feature>
<feature type="compositionally biased region" description="Polar residues" evidence="2">
    <location>
        <begin position="1328"/>
        <end position="1341"/>
    </location>
</feature>
<name>A0A9P5V8V3_9FUNG</name>
<dbReference type="InterPro" id="IPR001810">
    <property type="entry name" value="F-box_dom"/>
</dbReference>
<dbReference type="InterPro" id="IPR011990">
    <property type="entry name" value="TPR-like_helical_dom_sf"/>
</dbReference>
<dbReference type="EMBL" id="JAAAUQ010000747">
    <property type="protein sequence ID" value="KAF9147841.1"/>
    <property type="molecule type" value="Genomic_DNA"/>
</dbReference>
<evidence type="ECO:0000256" key="2">
    <source>
        <dbReference type="SAM" id="MobiDB-lite"/>
    </source>
</evidence>
<feature type="compositionally biased region" description="Polar residues" evidence="2">
    <location>
        <begin position="753"/>
        <end position="770"/>
    </location>
</feature>
<dbReference type="InterPro" id="IPR007518">
    <property type="entry name" value="MINDY"/>
</dbReference>
<dbReference type="Proteomes" id="UP000748756">
    <property type="component" value="Unassembled WGS sequence"/>
</dbReference>
<feature type="region of interest" description="Disordered" evidence="2">
    <location>
        <begin position="660"/>
        <end position="797"/>
    </location>
</feature>
<keyword evidence="5" id="KW-1185">Reference proteome</keyword>
<feature type="compositionally biased region" description="Low complexity" evidence="2">
    <location>
        <begin position="771"/>
        <end position="792"/>
    </location>
</feature>
<dbReference type="InterPro" id="IPR033979">
    <property type="entry name" value="MINDY_domain"/>
</dbReference>
<feature type="compositionally biased region" description="Polar residues" evidence="2">
    <location>
        <begin position="732"/>
        <end position="746"/>
    </location>
</feature>
<dbReference type="GO" id="GO:0071944">
    <property type="term" value="C:cell periphery"/>
    <property type="evidence" value="ECO:0007669"/>
    <property type="project" value="TreeGrafter"/>
</dbReference>
<dbReference type="PROSITE" id="PS50181">
    <property type="entry name" value="FBOX"/>
    <property type="match status" value="1"/>
</dbReference>
<evidence type="ECO:0000313" key="4">
    <source>
        <dbReference type="EMBL" id="KAF9147841.1"/>
    </source>
</evidence>
<dbReference type="SMART" id="SM00367">
    <property type="entry name" value="LRR_CC"/>
    <property type="match status" value="5"/>
</dbReference>
<reference evidence="4" key="1">
    <citation type="journal article" date="2020" name="Fungal Divers.">
        <title>Resolving the Mortierellaceae phylogeny through synthesis of multi-gene phylogenetics and phylogenomics.</title>
        <authorList>
            <person name="Vandepol N."/>
            <person name="Liber J."/>
            <person name="Desiro A."/>
            <person name="Na H."/>
            <person name="Kennedy M."/>
            <person name="Barry K."/>
            <person name="Grigoriev I.V."/>
            <person name="Miller A.N."/>
            <person name="O'Donnell K."/>
            <person name="Stajich J.E."/>
            <person name="Bonito G."/>
        </authorList>
    </citation>
    <scope>NUCLEOTIDE SEQUENCE</scope>
    <source>
        <strain evidence="4">NRRL 6426</strain>
    </source>
</reference>
<dbReference type="SUPFAM" id="SSF81383">
    <property type="entry name" value="F-box domain"/>
    <property type="match status" value="1"/>
</dbReference>